<organism evidence="1 2">
    <name type="scientific">Ancylostoma ceylanicum</name>
    <dbReference type="NCBI Taxonomy" id="53326"/>
    <lineage>
        <taxon>Eukaryota</taxon>
        <taxon>Metazoa</taxon>
        <taxon>Ecdysozoa</taxon>
        <taxon>Nematoda</taxon>
        <taxon>Chromadorea</taxon>
        <taxon>Rhabditida</taxon>
        <taxon>Rhabditina</taxon>
        <taxon>Rhabditomorpha</taxon>
        <taxon>Strongyloidea</taxon>
        <taxon>Ancylostomatidae</taxon>
        <taxon>Ancylostomatinae</taxon>
        <taxon>Ancylostoma</taxon>
    </lineage>
</organism>
<comment type="caution">
    <text evidence="1">The sequence shown here is derived from an EMBL/GenBank/DDBJ whole genome shotgun (WGS) entry which is preliminary data.</text>
</comment>
<reference evidence="2" key="1">
    <citation type="journal article" date="2015" name="Nat. Genet.">
        <title>The genome and transcriptome of the zoonotic hookworm Ancylostoma ceylanicum identify infection-specific gene families.</title>
        <authorList>
            <person name="Schwarz E.M."/>
            <person name="Hu Y."/>
            <person name="Antoshechkin I."/>
            <person name="Miller M.M."/>
            <person name="Sternberg P.W."/>
            <person name="Aroian R.V."/>
        </authorList>
    </citation>
    <scope>NUCLEOTIDE SEQUENCE</scope>
    <source>
        <strain evidence="2">HY135</strain>
    </source>
</reference>
<protein>
    <submittedName>
        <fullName evidence="1">Uncharacterized protein</fullName>
    </submittedName>
</protein>
<dbReference type="AlphaFoldDB" id="A0A016WH95"/>
<gene>
    <name evidence="1" type="primary">Acey_s0704.g1680</name>
    <name evidence="1" type="ORF">Y032_0704g1680</name>
</gene>
<name>A0A016WH95_9BILA</name>
<dbReference type="Proteomes" id="UP000024635">
    <property type="component" value="Unassembled WGS sequence"/>
</dbReference>
<sequence>MEFHSVVEYILKCSPSNCVSSGTILGQTLERKRTRESVQQLERRKSKARHPHGYSTIVAFETNYRRWAQIFNYHYC</sequence>
<keyword evidence="2" id="KW-1185">Reference proteome</keyword>
<evidence type="ECO:0000313" key="1">
    <source>
        <dbReference type="EMBL" id="EYC38647.1"/>
    </source>
</evidence>
<dbReference type="EMBL" id="JARK01000304">
    <property type="protein sequence ID" value="EYC38647.1"/>
    <property type="molecule type" value="Genomic_DNA"/>
</dbReference>
<proteinExistence type="predicted"/>
<evidence type="ECO:0000313" key="2">
    <source>
        <dbReference type="Proteomes" id="UP000024635"/>
    </source>
</evidence>
<accession>A0A016WH95</accession>